<comment type="similarity">
    <text evidence="8">Belongs to the TsuA/YedE (TC 9.B.102) family.</text>
</comment>
<feature type="transmembrane region" description="Helical" evidence="9">
    <location>
        <begin position="194"/>
        <end position="217"/>
    </location>
</feature>
<comment type="caution">
    <text evidence="10">The sequence shown here is derived from an EMBL/GenBank/DDBJ whole genome shotgun (WGS) entry which is preliminary data.</text>
</comment>
<name>A0A841PZU8_9BACL</name>
<evidence type="ECO:0000313" key="10">
    <source>
        <dbReference type="EMBL" id="MBB6448378.1"/>
    </source>
</evidence>
<dbReference type="Proteomes" id="UP000568839">
    <property type="component" value="Unassembled WGS sequence"/>
</dbReference>
<feature type="transmembrane region" description="Helical" evidence="9">
    <location>
        <begin position="88"/>
        <end position="108"/>
    </location>
</feature>
<dbReference type="AlphaFoldDB" id="A0A841PZU8"/>
<evidence type="ECO:0000256" key="5">
    <source>
        <dbReference type="ARBA" id="ARBA00022692"/>
    </source>
</evidence>
<dbReference type="InterPro" id="IPR007272">
    <property type="entry name" value="Sulf_transp_TsuA/YedE"/>
</dbReference>
<dbReference type="Pfam" id="PF04143">
    <property type="entry name" value="Sulf_transp"/>
    <property type="match status" value="1"/>
</dbReference>
<dbReference type="GO" id="GO:0005886">
    <property type="term" value="C:plasma membrane"/>
    <property type="evidence" value="ECO:0007669"/>
    <property type="project" value="UniProtKB-SubCell"/>
</dbReference>
<evidence type="ECO:0000256" key="4">
    <source>
        <dbReference type="ARBA" id="ARBA00022519"/>
    </source>
</evidence>
<feature type="transmembrane region" description="Helical" evidence="9">
    <location>
        <begin position="21"/>
        <end position="40"/>
    </location>
</feature>
<feature type="transmembrane region" description="Helical" evidence="9">
    <location>
        <begin position="314"/>
        <end position="333"/>
    </location>
</feature>
<keyword evidence="2" id="KW-0813">Transport</keyword>
<evidence type="ECO:0000256" key="2">
    <source>
        <dbReference type="ARBA" id="ARBA00022448"/>
    </source>
</evidence>
<sequence length="411" mass="44594">MAQNKDQPYGSAAPKLRDPQNLLTLLGVAAAITLTYFAYQASGLEFVFILWTGILIGFTLFHARFGFASVYRQIVESGNTEMLRAHMFMLGIAATFFAPILMFDIGAFGSMPSAALSPISIGLVVGAFTFGFGMEMGSGLAPASLYQAKGGRSAMICTLLGFLAGSVLGAYHFGFWNETLPEISEISLATDTGLGYIGAWVVQVAIFAFIVVISYLYKKRKRPPLLPPLPSAAGWRRIFFGTWPLWVGATVLAFLNAIVFILQGEPWKLTAAFTLWGSKLLMNVGIDVIHWEYWAAEERLIALQQPIIMDSTSVLNFGVIIGTFLTLTLGGLIRFSKIPIYLAFIALGGGLLMGYGATLSFGANVGAYFSGIASFSLHAWIWASMAILGVYTAYGVGKRLNLVTKQREENE</sequence>
<evidence type="ECO:0000256" key="7">
    <source>
        <dbReference type="ARBA" id="ARBA00023136"/>
    </source>
</evidence>
<evidence type="ECO:0000256" key="9">
    <source>
        <dbReference type="SAM" id="Phobius"/>
    </source>
</evidence>
<comment type="subcellular location">
    <subcellularLocation>
        <location evidence="1">Cell inner membrane</location>
        <topology evidence="1">Multi-pass membrane protein</topology>
    </subcellularLocation>
</comment>
<evidence type="ECO:0000256" key="6">
    <source>
        <dbReference type="ARBA" id="ARBA00022989"/>
    </source>
</evidence>
<feature type="transmembrane region" description="Helical" evidence="9">
    <location>
        <begin position="340"/>
        <end position="359"/>
    </location>
</feature>
<keyword evidence="4" id="KW-0997">Cell inner membrane</keyword>
<dbReference type="EMBL" id="JACHHJ010000001">
    <property type="protein sequence ID" value="MBB6448378.1"/>
    <property type="molecule type" value="Genomic_DNA"/>
</dbReference>
<feature type="transmembrane region" description="Helical" evidence="9">
    <location>
        <begin position="114"/>
        <end position="133"/>
    </location>
</feature>
<feature type="transmembrane region" description="Helical" evidence="9">
    <location>
        <begin position="154"/>
        <end position="174"/>
    </location>
</feature>
<dbReference type="RefSeq" id="WP_184402380.1">
    <property type="nucleotide sequence ID" value="NZ_JACHHJ010000001.1"/>
</dbReference>
<accession>A0A841PZU8</accession>
<evidence type="ECO:0008006" key="12">
    <source>
        <dbReference type="Google" id="ProtNLM"/>
    </source>
</evidence>
<keyword evidence="6 9" id="KW-1133">Transmembrane helix</keyword>
<reference evidence="10 11" key="1">
    <citation type="submission" date="2020-08" db="EMBL/GenBank/DDBJ databases">
        <title>Genomic Encyclopedia of Type Strains, Phase IV (KMG-IV): sequencing the most valuable type-strain genomes for metagenomic binning, comparative biology and taxonomic classification.</title>
        <authorList>
            <person name="Goeker M."/>
        </authorList>
    </citation>
    <scope>NUCLEOTIDE SEQUENCE [LARGE SCALE GENOMIC DNA]</scope>
    <source>
        <strain evidence="10 11">DSM 21769</strain>
    </source>
</reference>
<keyword evidence="11" id="KW-1185">Reference proteome</keyword>
<protein>
    <recommendedName>
        <fullName evidence="12">Sulphur transport domain-containing protein</fullName>
    </recommendedName>
</protein>
<feature type="transmembrane region" description="Helical" evidence="9">
    <location>
        <begin position="379"/>
        <end position="397"/>
    </location>
</feature>
<keyword evidence="5 9" id="KW-0812">Transmembrane</keyword>
<feature type="transmembrane region" description="Helical" evidence="9">
    <location>
        <begin position="238"/>
        <end position="262"/>
    </location>
</feature>
<proteinExistence type="inferred from homology"/>
<feature type="transmembrane region" description="Helical" evidence="9">
    <location>
        <begin position="46"/>
        <end position="67"/>
    </location>
</feature>
<evidence type="ECO:0000256" key="3">
    <source>
        <dbReference type="ARBA" id="ARBA00022475"/>
    </source>
</evidence>
<evidence type="ECO:0000256" key="1">
    <source>
        <dbReference type="ARBA" id="ARBA00004429"/>
    </source>
</evidence>
<dbReference type="PANTHER" id="PTHR30574">
    <property type="entry name" value="INNER MEMBRANE PROTEIN YEDE"/>
    <property type="match status" value="1"/>
</dbReference>
<keyword evidence="3" id="KW-1003">Cell membrane</keyword>
<evidence type="ECO:0000313" key="11">
    <source>
        <dbReference type="Proteomes" id="UP000568839"/>
    </source>
</evidence>
<organism evidence="10 11">
    <name type="scientific">Geomicrobium halophilum</name>
    <dbReference type="NCBI Taxonomy" id="549000"/>
    <lineage>
        <taxon>Bacteria</taxon>
        <taxon>Bacillati</taxon>
        <taxon>Bacillota</taxon>
        <taxon>Bacilli</taxon>
        <taxon>Bacillales</taxon>
        <taxon>Geomicrobium</taxon>
    </lineage>
</organism>
<dbReference type="PANTHER" id="PTHR30574:SF1">
    <property type="entry name" value="SULPHUR TRANSPORT DOMAIN-CONTAINING PROTEIN"/>
    <property type="match status" value="1"/>
</dbReference>
<keyword evidence="7 9" id="KW-0472">Membrane</keyword>
<evidence type="ECO:0000256" key="8">
    <source>
        <dbReference type="ARBA" id="ARBA00035655"/>
    </source>
</evidence>
<gene>
    <name evidence="10" type="ORF">HNR44_000327</name>
</gene>